<sequence>METVYIEKERLKELELIELLYKNKQDLLNSNIKKMKLLKEQNQRLKNWNKVLMEKLEELT</sequence>
<accession>A0A6H0X541</accession>
<proteinExistence type="predicted"/>
<gene>
    <name evidence="1" type="ORF">TwortDSMZ_030</name>
</gene>
<dbReference type="Proteomes" id="UP000503318">
    <property type="component" value="Segment"/>
</dbReference>
<organismHost>
    <name type="scientific">Twortvirus twort</name>
    <dbReference type="NCBI Taxonomy" id="55510"/>
</organismHost>
<organism evidence="1 2">
    <name type="scientific">Staphylococcus phage Twort (strain DSM 17442 / HER 48)</name>
    <name type="common">Bacteriophage Twort</name>
    <dbReference type="NCBI Taxonomy" id="2908167"/>
    <lineage>
        <taxon>Viruses</taxon>
        <taxon>Duplodnaviria</taxon>
        <taxon>Heunggongvirae</taxon>
        <taxon>Uroviricota</taxon>
        <taxon>Caudoviricetes</taxon>
        <taxon>Herelleviridae</taxon>
        <taxon>Twortvirinae</taxon>
        <taxon>Twortvirus</taxon>
        <taxon>Twortvirus twort</taxon>
    </lineage>
</organism>
<reference evidence="1 2" key="1">
    <citation type="submission" date="2020-03" db="EMBL/GenBank/DDBJ databases">
        <title>Variable regions in the genome of staphylococcal bacteriophage Twort.</title>
        <authorList>
            <person name="Glowacka-Rutkowska A."/>
            <person name="Gawor J."/>
            <person name="Lobocka M."/>
        </authorList>
    </citation>
    <scope>NUCLEOTIDE SEQUENCE [LARGE SCALE GENOMIC DNA]</scope>
</reference>
<name>A0A6H0X541_BPTWO</name>
<evidence type="ECO:0000313" key="1">
    <source>
        <dbReference type="EMBL" id="QIW89039.1"/>
    </source>
</evidence>
<dbReference type="EMBL" id="MT151386">
    <property type="protein sequence ID" value="QIW89039.1"/>
    <property type="molecule type" value="Genomic_DNA"/>
</dbReference>
<evidence type="ECO:0000313" key="2">
    <source>
        <dbReference type="Proteomes" id="UP000503318"/>
    </source>
</evidence>
<protein>
    <submittedName>
        <fullName evidence="1">Uncharacterized protein</fullName>
    </submittedName>
</protein>
<dbReference type="KEGG" id="vg:5130427"/>
<dbReference type="RefSeq" id="YP_238677.1">
    <property type="nucleotide sequence ID" value="NC_007021.1"/>
</dbReference>